<dbReference type="RefSeq" id="WP_018328165.1">
    <property type="nucleotide sequence ID" value="NZ_JACHBK010000011.1"/>
</dbReference>
<dbReference type="Proteomes" id="UP000585507">
    <property type="component" value="Unassembled WGS sequence"/>
</dbReference>
<dbReference type="EMBL" id="JACHBK010000011">
    <property type="protein sequence ID" value="MBB5538009.1"/>
    <property type="molecule type" value="Genomic_DNA"/>
</dbReference>
<comment type="caution">
    <text evidence="1">The sequence shown here is derived from an EMBL/GenBank/DDBJ whole genome shotgun (WGS) entry which is preliminary data.</text>
</comment>
<name>A0A7W8XA94_9HYPH</name>
<organism evidence="1 2">
    <name type="scientific">Rhizobium giardinii</name>
    <dbReference type="NCBI Taxonomy" id="56731"/>
    <lineage>
        <taxon>Bacteria</taxon>
        <taxon>Pseudomonadati</taxon>
        <taxon>Pseudomonadota</taxon>
        <taxon>Alphaproteobacteria</taxon>
        <taxon>Hyphomicrobiales</taxon>
        <taxon>Rhizobiaceae</taxon>
        <taxon>Rhizobium/Agrobacterium group</taxon>
        <taxon>Rhizobium</taxon>
    </lineage>
</organism>
<dbReference type="AlphaFoldDB" id="A0A7W8XA94"/>
<reference evidence="1 2" key="1">
    <citation type="submission" date="2020-08" db="EMBL/GenBank/DDBJ databases">
        <title>Genomic Encyclopedia of Type Strains, Phase IV (KMG-V): Genome sequencing to study the core and pangenomes of soil and plant-associated prokaryotes.</title>
        <authorList>
            <person name="Whitman W."/>
        </authorList>
    </citation>
    <scope>NUCLEOTIDE SEQUENCE [LARGE SCALE GENOMIC DNA]</scope>
    <source>
        <strain evidence="1 2">SEMIA 4084</strain>
    </source>
</reference>
<proteinExistence type="predicted"/>
<keyword evidence="2" id="KW-1185">Reference proteome</keyword>
<evidence type="ECO:0000313" key="2">
    <source>
        <dbReference type="Proteomes" id="UP000585507"/>
    </source>
</evidence>
<accession>A0A7W8XA94</accession>
<evidence type="ECO:0000313" key="1">
    <source>
        <dbReference type="EMBL" id="MBB5538009.1"/>
    </source>
</evidence>
<sequence length="65" mass="7417">MQHFATSIPPKDIALLQTVLDAWCRQKNMPRSEAIKEAAVLISEYSRGVRSQIRLIDALVEQEIH</sequence>
<protein>
    <submittedName>
        <fullName evidence="1">Uncharacterized protein</fullName>
    </submittedName>
</protein>
<gene>
    <name evidence="1" type="ORF">GGD55_004730</name>
</gene>